<protein>
    <submittedName>
        <fullName evidence="2">Uncharacterized protein</fullName>
    </submittedName>
</protein>
<dbReference type="AlphaFoldDB" id="A0A344TRR3"/>
<gene>
    <name evidence="1" type="ORF">DR864_00270</name>
    <name evidence="2" type="ORF">DR864_28135</name>
</gene>
<proteinExistence type="predicted"/>
<dbReference type="KEGG" id="run:DR864_28135"/>
<evidence type="ECO:0000313" key="3">
    <source>
        <dbReference type="Proteomes" id="UP000251993"/>
    </source>
</evidence>
<evidence type="ECO:0000313" key="2">
    <source>
        <dbReference type="EMBL" id="AXE21334.1"/>
    </source>
</evidence>
<name>A0A344TRR3_9BACT</name>
<keyword evidence="3" id="KW-1185">Reference proteome</keyword>
<dbReference type="EMBL" id="CP030850">
    <property type="protein sequence ID" value="AXE21334.1"/>
    <property type="molecule type" value="Genomic_DNA"/>
</dbReference>
<accession>A0A344TRR3</accession>
<dbReference type="RefSeq" id="WP_114065088.1">
    <property type="nucleotide sequence ID" value="NZ_CP030850.1"/>
</dbReference>
<dbReference type="Proteomes" id="UP000251993">
    <property type="component" value="Chromosome"/>
</dbReference>
<dbReference type="EMBL" id="CP030850">
    <property type="protein sequence ID" value="AXE16267.1"/>
    <property type="molecule type" value="Genomic_DNA"/>
</dbReference>
<reference evidence="2 3" key="1">
    <citation type="submission" date="2018-07" db="EMBL/GenBank/DDBJ databases">
        <title>Genome sequencing of Runella.</title>
        <authorList>
            <person name="Baek M.-G."/>
            <person name="Yi H."/>
        </authorList>
    </citation>
    <scope>NUCLEOTIDE SEQUENCE [LARGE SCALE GENOMIC DNA]</scope>
    <source>
        <strain evidence="2 3">HYN0085</strain>
    </source>
</reference>
<evidence type="ECO:0000313" key="1">
    <source>
        <dbReference type="EMBL" id="AXE16267.1"/>
    </source>
</evidence>
<sequence length="532" mass="59320">MNAAPFSDKKPSNGISATFHNNYDLFVNQALPAGQIAGIVTLLASIGWEGTKAKGLTHIYAQSGRPKDELCWTLLASQVNPRSLTIQFGTKWVDGVEVPNIFSIPNDTEAYNSGYSAAGSYSNKSVVTDEFSDGSQVIPPNAYYQVAKKFYEGFLARLGNPAPINHNIFGSYMGYQNSITPGKFNIYLGGYGSQPLHPYFVDGLKSQANARRVLNTQNQTYGSDFQFFQHGLHEKINLMTNCYVGLNEPDESMFAYAAVNEMQRKYLAGIKKTIAYMSPWSEAVTLATDLPWKGPGWNLKYTEEDERDYFRIKAHHITPIWAISFISVVSQIIAHGWVMWDSERFETSKTPENLTENDFLTSKGRFDWVSPEGNPRPTLPAEDSAIKYPFRPLVGVDVAIDNLTITQIINQFTSAGYHPQHLAYTCVSKKDAESAAVTKTVPAYKGSDGTAHLITKDKLNYGQNTILHLADKKDGFCIGASYGERYYIYYFNPYRSPLQHGVLGEYLSVTLPNGRVVEMGSRNGRTSHFIYA</sequence>
<dbReference type="OrthoDB" id="920256at2"/>
<organism evidence="2 3">
    <name type="scientific">Runella rosea</name>
    <dbReference type="NCBI Taxonomy" id="2259595"/>
    <lineage>
        <taxon>Bacteria</taxon>
        <taxon>Pseudomonadati</taxon>
        <taxon>Bacteroidota</taxon>
        <taxon>Cytophagia</taxon>
        <taxon>Cytophagales</taxon>
        <taxon>Spirosomataceae</taxon>
        <taxon>Runella</taxon>
    </lineage>
</organism>
<dbReference type="KEGG" id="run:DR864_00270"/>